<keyword evidence="4" id="KW-1185">Reference proteome</keyword>
<dbReference type="OrthoDB" id="7365433at2"/>
<gene>
    <name evidence="3" type="ORF">SAMN05421688_1959</name>
</gene>
<evidence type="ECO:0000313" key="4">
    <source>
        <dbReference type="Proteomes" id="UP000198796"/>
    </source>
</evidence>
<name>A0A1I0X7P3_9RHOB</name>
<proteinExistence type="predicted"/>
<dbReference type="RefSeq" id="WP_092063848.1">
    <property type="nucleotide sequence ID" value="NZ_FOJU01000003.1"/>
</dbReference>
<reference evidence="3 4" key="1">
    <citation type="submission" date="2016-10" db="EMBL/GenBank/DDBJ databases">
        <authorList>
            <person name="de Groot N.N."/>
        </authorList>
    </citation>
    <scope>NUCLEOTIDE SEQUENCE [LARGE SCALE GENOMIC DNA]</scope>
    <source>
        <strain evidence="3 4">DSM 29316</strain>
    </source>
</reference>
<evidence type="ECO:0000313" key="3">
    <source>
        <dbReference type="EMBL" id="SFA96874.1"/>
    </source>
</evidence>
<dbReference type="EMBL" id="FOJU01000003">
    <property type="protein sequence ID" value="SFA96874.1"/>
    <property type="molecule type" value="Genomic_DNA"/>
</dbReference>
<evidence type="ECO:0000256" key="1">
    <source>
        <dbReference type="SAM" id="SignalP"/>
    </source>
</evidence>
<organism evidence="3 4">
    <name type="scientific">Poseidonocella pacifica</name>
    <dbReference type="NCBI Taxonomy" id="871651"/>
    <lineage>
        <taxon>Bacteria</taxon>
        <taxon>Pseudomonadati</taxon>
        <taxon>Pseudomonadota</taxon>
        <taxon>Alphaproteobacteria</taxon>
        <taxon>Rhodobacterales</taxon>
        <taxon>Roseobacteraceae</taxon>
        <taxon>Poseidonocella</taxon>
    </lineage>
</organism>
<dbReference type="Pfam" id="PF13670">
    <property type="entry name" value="PepSY_2"/>
    <property type="match status" value="1"/>
</dbReference>
<feature type="signal peptide" evidence="1">
    <location>
        <begin position="1"/>
        <end position="20"/>
    </location>
</feature>
<dbReference type="InterPro" id="IPR025711">
    <property type="entry name" value="PepSY"/>
</dbReference>
<accession>A0A1I0X7P3</accession>
<evidence type="ECO:0000259" key="2">
    <source>
        <dbReference type="Pfam" id="PF13670"/>
    </source>
</evidence>
<dbReference type="STRING" id="871651.SAMN05421688_1959"/>
<dbReference type="Proteomes" id="UP000198796">
    <property type="component" value="Unassembled WGS sequence"/>
</dbReference>
<protein>
    <submittedName>
        <fullName evidence="3">Peptidase propeptide and YPEB domain-containing protein</fullName>
    </submittedName>
</protein>
<sequence>MRRFGIVGLSFCILAGPAVALDICEGGPRSEWMTEEAVHARVLELGYTGSHVLAIEDGCIEVKLIHDGKRLEIYLEPITGAVAKIKD</sequence>
<keyword evidence="1" id="KW-0732">Signal</keyword>
<feature type="chain" id="PRO_5011577514" evidence="1">
    <location>
        <begin position="21"/>
        <end position="87"/>
    </location>
</feature>
<feature type="domain" description="PepSY" evidence="2">
    <location>
        <begin position="8"/>
        <end position="85"/>
    </location>
</feature>
<dbReference type="AlphaFoldDB" id="A0A1I0X7P3"/>